<dbReference type="EMBL" id="MVHJ01000024">
    <property type="protein sequence ID" value="ORA02755.1"/>
    <property type="molecule type" value="Genomic_DNA"/>
</dbReference>
<dbReference type="InterPro" id="IPR007348">
    <property type="entry name" value="CopC_dom"/>
</dbReference>
<protein>
    <recommendedName>
        <fullName evidence="7">CopC domain-containing protein</fullName>
    </recommendedName>
</protein>
<evidence type="ECO:0000313" key="9">
    <source>
        <dbReference type="Proteomes" id="UP000192366"/>
    </source>
</evidence>
<keyword evidence="6" id="KW-0472">Membrane</keyword>
<keyword evidence="4" id="KW-0186">Copper</keyword>
<evidence type="ECO:0000256" key="6">
    <source>
        <dbReference type="SAM" id="Phobius"/>
    </source>
</evidence>
<feature type="region of interest" description="Disordered" evidence="5">
    <location>
        <begin position="135"/>
        <end position="176"/>
    </location>
</feature>
<reference evidence="8 9" key="1">
    <citation type="submission" date="2017-02" db="EMBL/GenBank/DDBJ databases">
        <title>The new phylogeny of genus Mycobacterium.</title>
        <authorList>
            <person name="Tortoli E."/>
            <person name="Trovato A."/>
            <person name="Cirillo D.M."/>
        </authorList>
    </citation>
    <scope>NUCLEOTIDE SEQUENCE [LARGE SCALE GENOMIC DNA]</scope>
    <source>
        <strain evidence="8 9">DSM 45578</strain>
    </source>
</reference>
<feature type="compositionally biased region" description="Low complexity" evidence="5">
    <location>
        <begin position="138"/>
        <end position="165"/>
    </location>
</feature>
<dbReference type="Pfam" id="PF04234">
    <property type="entry name" value="CopC"/>
    <property type="match status" value="1"/>
</dbReference>
<comment type="caution">
    <text evidence="8">The sequence shown here is derived from an EMBL/GenBank/DDBJ whole genome shotgun (WGS) entry which is preliminary data.</text>
</comment>
<dbReference type="AlphaFoldDB" id="A0A1W9YRQ4"/>
<feature type="region of interest" description="Disordered" evidence="5">
    <location>
        <begin position="204"/>
        <end position="230"/>
    </location>
</feature>
<keyword evidence="6" id="KW-1133">Transmembrane helix</keyword>
<keyword evidence="9" id="KW-1185">Reference proteome</keyword>
<evidence type="ECO:0000256" key="1">
    <source>
        <dbReference type="ARBA" id="ARBA00004196"/>
    </source>
</evidence>
<keyword evidence="3" id="KW-0732">Signal</keyword>
<dbReference type="PANTHER" id="PTHR34820">
    <property type="entry name" value="INNER MEMBRANE PROTEIN YEBZ"/>
    <property type="match status" value="1"/>
</dbReference>
<dbReference type="GO" id="GO:0005507">
    <property type="term" value="F:copper ion binding"/>
    <property type="evidence" value="ECO:0007669"/>
    <property type="project" value="InterPro"/>
</dbReference>
<keyword evidence="2" id="KW-0479">Metal-binding</keyword>
<dbReference type="GO" id="GO:0030313">
    <property type="term" value="C:cell envelope"/>
    <property type="evidence" value="ECO:0007669"/>
    <property type="project" value="UniProtKB-SubCell"/>
</dbReference>
<dbReference type="PANTHER" id="PTHR34820:SF4">
    <property type="entry name" value="INNER MEMBRANE PROTEIN YEBZ"/>
    <property type="match status" value="1"/>
</dbReference>
<dbReference type="GO" id="GO:0046688">
    <property type="term" value="P:response to copper ion"/>
    <property type="evidence" value="ECO:0007669"/>
    <property type="project" value="InterPro"/>
</dbReference>
<evidence type="ECO:0000256" key="5">
    <source>
        <dbReference type="SAM" id="MobiDB-lite"/>
    </source>
</evidence>
<dbReference type="InterPro" id="IPR014756">
    <property type="entry name" value="Ig_E-set"/>
</dbReference>
<evidence type="ECO:0000259" key="7">
    <source>
        <dbReference type="Pfam" id="PF04234"/>
    </source>
</evidence>
<dbReference type="InterPro" id="IPR032694">
    <property type="entry name" value="CopC/D"/>
</dbReference>
<sequence length="230" mass="23286">MLARRRHLPAPSTDRTHVTATARLIAASLLALALWASGSGIATAHTALIESDPADGSSLTVAPTTITLTFNEDINSTFANVVVNDSGGRNWVSGTPVVTGSTLQATIGPDPLISGMYTVGYRVLSADGHPVSGSYTFTVQPGPSQPSQPAASTADAAPVTSSATPAQPPAPANDTSGTSAAILWAAVAGLAAGAVITVLQARRRRREAHALSQPGSTADAPALDDRDQST</sequence>
<organism evidence="8 9">
    <name type="scientific">Mycolicibacterium bacteremicum</name>
    <name type="common">Mycobacterium bacteremicum</name>
    <dbReference type="NCBI Taxonomy" id="564198"/>
    <lineage>
        <taxon>Bacteria</taxon>
        <taxon>Bacillati</taxon>
        <taxon>Actinomycetota</taxon>
        <taxon>Actinomycetes</taxon>
        <taxon>Mycobacteriales</taxon>
        <taxon>Mycobacteriaceae</taxon>
        <taxon>Mycolicibacterium</taxon>
    </lineage>
</organism>
<gene>
    <name evidence="8" type="ORF">BST17_21755</name>
</gene>
<accession>A0A1W9YRQ4</accession>
<dbReference type="GO" id="GO:0005886">
    <property type="term" value="C:plasma membrane"/>
    <property type="evidence" value="ECO:0007669"/>
    <property type="project" value="TreeGrafter"/>
</dbReference>
<proteinExistence type="predicted"/>
<dbReference type="Proteomes" id="UP000192366">
    <property type="component" value="Unassembled WGS sequence"/>
</dbReference>
<feature type="transmembrane region" description="Helical" evidence="6">
    <location>
        <begin position="181"/>
        <end position="199"/>
    </location>
</feature>
<name>A0A1W9YRQ4_MYCBA</name>
<keyword evidence="6" id="KW-0812">Transmembrane</keyword>
<dbReference type="InterPro" id="IPR014755">
    <property type="entry name" value="Cu-Rt/internalin_Ig-like"/>
</dbReference>
<dbReference type="GO" id="GO:0042597">
    <property type="term" value="C:periplasmic space"/>
    <property type="evidence" value="ECO:0007669"/>
    <property type="project" value="InterPro"/>
</dbReference>
<comment type="subcellular location">
    <subcellularLocation>
        <location evidence="1">Cell envelope</location>
    </subcellularLocation>
</comment>
<feature type="domain" description="CopC" evidence="7">
    <location>
        <begin position="45"/>
        <end position="139"/>
    </location>
</feature>
<evidence type="ECO:0000256" key="4">
    <source>
        <dbReference type="ARBA" id="ARBA00023008"/>
    </source>
</evidence>
<evidence type="ECO:0000256" key="3">
    <source>
        <dbReference type="ARBA" id="ARBA00022729"/>
    </source>
</evidence>
<evidence type="ECO:0000313" key="8">
    <source>
        <dbReference type="EMBL" id="ORA02755.1"/>
    </source>
</evidence>
<dbReference type="Gene3D" id="2.60.40.1220">
    <property type="match status" value="1"/>
</dbReference>
<dbReference type="SUPFAM" id="SSF81296">
    <property type="entry name" value="E set domains"/>
    <property type="match status" value="1"/>
</dbReference>
<evidence type="ECO:0000256" key="2">
    <source>
        <dbReference type="ARBA" id="ARBA00022723"/>
    </source>
</evidence>
<dbReference type="STRING" id="564198.BST17_21755"/>
<dbReference type="GO" id="GO:0006825">
    <property type="term" value="P:copper ion transport"/>
    <property type="evidence" value="ECO:0007669"/>
    <property type="project" value="InterPro"/>
</dbReference>